<evidence type="ECO:0000313" key="4">
    <source>
        <dbReference type="Proteomes" id="UP000467840"/>
    </source>
</evidence>
<evidence type="ECO:0000313" key="3">
    <source>
        <dbReference type="EMBL" id="KAF2322761.1"/>
    </source>
</evidence>
<gene>
    <name evidence="3" type="ORF">GH714_030314</name>
</gene>
<proteinExistence type="predicted"/>
<dbReference type="InterPro" id="IPR052441">
    <property type="entry name" value="Armadillo-Ser/Thr_Kinase"/>
</dbReference>
<organism evidence="3 4">
    <name type="scientific">Hevea brasiliensis</name>
    <name type="common">Para rubber tree</name>
    <name type="synonym">Siphonia brasiliensis</name>
    <dbReference type="NCBI Taxonomy" id="3981"/>
    <lineage>
        <taxon>Eukaryota</taxon>
        <taxon>Viridiplantae</taxon>
        <taxon>Streptophyta</taxon>
        <taxon>Embryophyta</taxon>
        <taxon>Tracheophyta</taxon>
        <taxon>Spermatophyta</taxon>
        <taxon>Magnoliopsida</taxon>
        <taxon>eudicotyledons</taxon>
        <taxon>Gunneridae</taxon>
        <taxon>Pentapetalae</taxon>
        <taxon>rosids</taxon>
        <taxon>fabids</taxon>
        <taxon>Malpighiales</taxon>
        <taxon>Euphorbiaceae</taxon>
        <taxon>Crotonoideae</taxon>
        <taxon>Micrandreae</taxon>
        <taxon>Hevea</taxon>
    </lineage>
</organism>
<dbReference type="Pfam" id="PF16121">
    <property type="entry name" value="40S_S4_C"/>
    <property type="match status" value="1"/>
</dbReference>
<protein>
    <recommendedName>
        <fullName evidence="2">Small ribosomal subunit protein eS4 C-terminal domain-containing protein</fullName>
    </recommendedName>
</protein>
<dbReference type="InterPro" id="IPR032277">
    <property type="entry name" value="Ribosomal_eS4_C"/>
</dbReference>
<dbReference type="EMBL" id="JAAGAX010000002">
    <property type="protein sequence ID" value="KAF2322761.1"/>
    <property type="molecule type" value="Genomic_DNA"/>
</dbReference>
<name>A0A6A6N9B6_HEVBR</name>
<sequence length="179" mass="19923">MVDLYLSLLDDVYWKSSRINTTLAVNGLTPLLIARLDHQDAIARLNLLKLIKAVYEHHPRPKQLIVENDLPQKLKNLIEERRDGQSSGGQVLVKQMATSLLKALHINTVLVIVLMGQCVAVQVMHIQDATGHEFVTHSGNVFTIGKGNKPWVSLPNRKGIKLSIIEEARKRLAATQTVG</sequence>
<dbReference type="SUPFAM" id="SSF48371">
    <property type="entry name" value="ARM repeat"/>
    <property type="match status" value="1"/>
</dbReference>
<dbReference type="PANTHER" id="PTHR46618">
    <property type="entry name" value="ARMADILLO REPEAT-CONTAINING PROTEIN 3"/>
    <property type="match status" value="1"/>
</dbReference>
<keyword evidence="4" id="KW-1185">Reference proteome</keyword>
<dbReference type="InterPro" id="IPR014722">
    <property type="entry name" value="Rib_uL2_dom2"/>
</dbReference>
<dbReference type="Gene3D" id="2.30.30.30">
    <property type="match status" value="1"/>
</dbReference>
<evidence type="ECO:0000259" key="2">
    <source>
        <dbReference type="Pfam" id="PF16121"/>
    </source>
</evidence>
<accession>A0A6A6N9B6</accession>
<dbReference type="PANTHER" id="PTHR46618:SF1">
    <property type="entry name" value="ARMADILLO REPEAT-CONTAINING PROTEIN 3"/>
    <property type="match status" value="1"/>
</dbReference>
<evidence type="ECO:0000256" key="1">
    <source>
        <dbReference type="ARBA" id="ARBA00022737"/>
    </source>
</evidence>
<keyword evidence="1" id="KW-0677">Repeat</keyword>
<dbReference type="InterPro" id="IPR016024">
    <property type="entry name" value="ARM-type_fold"/>
</dbReference>
<reference evidence="3 4" key="1">
    <citation type="journal article" date="2020" name="Mol. Plant">
        <title>The Chromosome-Based Rubber Tree Genome Provides New Insights into Spurge Genome Evolution and Rubber Biosynthesis.</title>
        <authorList>
            <person name="Liu J."/>
            <person name="Shi C."/>
            <person name="Shi C.C."/>
            <person name="Li W."/>
            <person name="Zhang Q.J."/>
            <person name="Zhang Y."/>
            <person name="Li K."/>
            <person name="Lu H.F."/>
            <person name="Shi C."/>
            <person name="Zhu S.T."/>
            <person name="Xiao Z.Y."/>
            <person name="Nan H."/>
            <person name="Yue Y."/>
            <person name="Zhu X.G."/>
            <person name="Wu Y."/>
            <person name="Hong X.N."/>
            <person name="Fan G.Y."/>
            <person name="Tong Y."/>
            <person name="Zhang D."/>
            <person name="Mao C.L."/>
            <person name="Liu Y.L."/>
            <person name="Hao S.J."/>
            <person name="Liu W.Q."/>
            <person name="Lv M.Q."/>
            <person name="Zhang H.B."/>
            <person name="Liu Y."/>
            <person name="Hu-Tang G.R."/>
            <person name="Wang J.P."/>
            <person name="Wang J.H."/>
            <person name="Sun Y.H."/>
            <person name="Ni S.B."/>
            <person name="Chen W.B."/>
            <person name="Zhang X.C."/>
            <person name="Jiao Y.N."/>
            <person name="Eichler E.E."/>
            <person name="Li G.H."/>
            <person name="Liu X."/>
            <person name="Gao L.Z."/>
        </authorList>
    </citation>
    <scope>NUCLEOTIDE SEQUENCE [LARGE SCALE GENOMIC DNA]</scope>
    <source>
        <strain evidence="4">cv. GT1</strain>
        <tissue evidence="3">Leaf</tissue>
    </source>
</reference>
<dbReference type="AlphaFoldDB" id="A0A6A6N9B6"/>
<comment type="caution">
    <text evidence="3">The sequence shown here is derived from an EMBL/GenBank/DDBJ whole genome shotgun (WGS) entry which is preliminary data.</text>
</comment>
<dbReference type="Proteomes" id="UP000467840">
    <property type="component" value="Chromosome 11"/>
</dbReference>
<feature type="domain" description="Small ribosomal subunit protein eS4 C-terminal" evidence="2">
    <location>
        <begin position="128"/>
        <end position="174"/>
    </location>
</feature>